<proteinExistence type="predicted"/>
<dbReference type="PANTHER" id="PTHR33542">
    <property type="entry name" value="SIROHYDROCHLORIN FERROCHELATASE, CHLOROPLASTIC"/>
    <property type="match status" value="1"/>
</dbReference>
<dbReference type="AlphaFoldDB" id="A0A2T2WY68"/>
<dbReference type="EMBL" id="PXYT01000028">
    <property type="protein sequence ID" value="PSR27197.1"/>
    <property type="molecule type" value="Genomic_DNA"/>
</dbReference>
<accession>A0A2T2WY68</accession>
<keyword evidence="1" id="KW-0479">Metal-binding</keyword>
<dbReference type="Proteomes" id="UP000242699">
    <property type="component" value="Unassembled WGS sequence"/>
</dbReference>
<dbReference type="GO" id="GO:0046872">
    <property type="term" value="F:metal ion binding"/>
    <property type="evidence" value="ECO:0007669"/>
    <property type="project" value="UniProtKB-KW"/>
</dbReference>
<name>A0A2T2WY68_9FIRM</name>
<dbReference type="SUPFAM" id="SSF53800">
    <property type="entry name" value="Chelatase"/>
    <property type="match status" value="1"/>
</dbReference>
<dbReference type="GO" id="GO:0016829">
    <property type="term" value="F:lyase activity"/>
    <property type="evidence" value="ECO:0007669"/>
    <property type="project" value="UniProtKB-KW"/>
</dbReference>
<dbReference type="CDD" id="cd03414">
    <property type="entry name" value="CbiX_SirB_C"/>
    <property type="match status" value="1"/>
</dbReference>
<dbReference type="Pfam" id="PF01903">
    <property type="entry name" value="CbiX"/>
    <property type="match status" value="2"/>
</dbReference>
<gene>
    <name evidence="3" type="ORF">C7B43_12110</name>
</gene>
<evidence type="ECO:0000313" key="4">
    <source>
        <dbReference type="Proteomes" id="UP000242699"/>
    </source>
</evidence>
<evidence type="ECO:0000256" key="1">
    <source>
        <dbReference type="ARBA" id="ARBA00022723"/>
    </source>
</evidence>
<reference evidence="3 4" key="1">
    <citation type="journal article" date="2014" name="BMC Genomics">
        <title>Comparison of environmental and isolate Sulfobacillus genomes reveals diverse carbon, sulfur, nitrogen, and hydrogen metabolisms.</title>
        <authorList>
            <person name="Justice N.B."/>
            <person name="Norman A."/>
            <person name="Brown C.T."/>
            <person name="Singh A."/>
            <person name="Thomas B.C."/>
            <person name="Banfield J.F."/>
        </authorList>
    </citation>
    <scope>NUCLEOTIDE SEQUENCE [LARGE SCALE GENOMIC DNA]</scope>
    <source>
        <strain evidence="3">AMDSBA1</strain>
    </source>
</reference>
<dbReference type="InterPro" id="IPR002762">
    <property type="entry name" value="CbiX-like"/>
</dbReference>
<keyword evidence="2" id="KW-0456">Lyase</keyword>
<comment type="caution">
    <text evidence="3">The sequence shown here is derived from an EMBL/GenBank/DDBJ whole genome shotgun (WGS) entry which is preliminary data.</text>
</comment>
<protein>
    <submittedName>
        <fullName evidence="3">Sirohydrochlorin chelatase</fullName>
    </submittedName>
</protein>
<evidence type="ECO:0000313" key="3">
    <source>
        <dbReference type="EMBL" id="PSR27197.1"/>
    </source>
</evidence>
<dbReference type="InterPro" id="IPR050963">
    <property type="entry name" value="Sirohydro_Cobaltochel/CbiX"/>
</dbReference>
<dbReference type="CDD" id="cd03416">
    <property type="entry name" value="CbiX_SirB_N"/>
    <property type="match status" value="1"/>
</dbReference>
<dbReference type="PANTHER" id="PTHR33542:SF3">
    <property type="entry name" value="SIROHYDROCHLORIN FERROCHELATASE, CHLOROPLASTIC"/>
    <property type="match status" value="1"/>
</dbReference>
<evidence type="ECO:0000256" key="2">
    <source>
        <dbReference type="ARBA" id="ARBA00023239"/>
    </source>
</evidence>
<sequence length="286" mass="32564">MSALVDGILLIGHGSRDEEGAEQFNQMVRRVSQRLRPLLPVPVYGAFLEFAYPRIGETLTRLAHQGMRKILAVPVMLLDAGHKVHDIPHELAEANKMNAGVDIQYGDHLGFHPDIMTVLMRRVQPYIPNDGTGILLVGRGSSDPVANAHFYQMSRMFWEGSQYSLVENAFIGITRPDLPEGLERMYRLGVQRLIVVPYFLFTGALFKKIEDISASFARRHKNLTVHVTQYFGLEDEIVELVVQRTNEALFGKHTAYDVEWMRTRAAHRYLSSHHHEDGHHAHHLDN</sequence>
<dbReference type="Gene3D" id="3.40.50.1400">
    <property type="match status" value="2"/>
</dbReference>
<organism evidence="3 4">
    <name type="scientific">Sulfobacillus benefaciens</name>
    <dbReference type="NCBI Taxonomy" id="453960"/>
    <lineage>
        <taxon>Bacteria</taxon>
        <taxon>Bacillati</taxon>
        <taxon>Bacillota</taxon>
        <taxon>Clostridia</taxon>
        <taxon>Eubacteriales</taxon>
        <taxon>Clostridiales Family XVII. Incertae Sedis</taxon>
        <taxon>Sulfobacillus</taxon>
    </lineage>
</organism>